<evidence type="ECO:0000313" key="8">
    <source>
        <dbReference type="EMBL" id="RIW35638.1"/>
    </source>
</evidence>
<dbReference type="PROSITE" id="PS51462">
    <property type="entry name" value="NUDIX"/>
    <property type="match status" value="1"/>
</dbReference>
<evidence type="ECO:0000256" key="5">
    <source>
        <dbReference type="ARBA" id="ARBA00022842"/>
    </source>
</evidence>
<evidence type="ECO:0000256" key="4">
    <source>
        <dbReference type="ARBA" id="ARBA00022801"/>
    </source>
</evidence>
<dbReference type="OrthoDB" id="9131041at2"/>
<name>A0A3A1R4W5_9BACI</name>
<dbReference type="Gene3D" id="3.90.79.10">
    <property type="entry name" value="Nucleoside Triphosphate Pyrophosphohydrolase"/>
    <property type="match status" value="1"/>
</dbReference>
<dbReference type="AlphaFoldDB" id="A0A3A1R4W5"/>
<evidence type="ECO:0000256" key="6">
    <source>
        <dbReference type="RuleBase" id="RU003476"/>
    </source>
</evidence>
<dbReference type="SUPFAM" id="SSF55811">
    <property type="entry name" value="Nudix"/>
    <property type="match status" value="1"/>
</dbReference>
<dbReference type="RefSeq" id="WP_119546203.1">
    <property type="nucleotide sequence ID" value="NZ_QXIR01000007.1"/>
</dbReference>
<evidence type="ECO:0000259" key="7">
    <source>
        <dbReference type="PROSITE" id="PS51462"/>
    </source>
</evidence>
<keyword evidence="4 6" id="KW-0378">Hydrolase</keyword>
<dbReference type="PANTHER" id="PTHR43758:SF8">
    <property type="entry name" value="8-OXO-DGTP DIPHOSPHATASE YTKD-RELATED"/>
    <property type="match status" value="1"/>
</dbReference>
<dbReference type="InterPro" id="IPR020476">
    <property type="entry name" value="Nudix_hydrolase"/>
</dbReference>
<dbReference type="CDD" id="cd04665">
    <property type="entry name" value="NUDIX_RppH"/>
    <property type="match status" value="1"/>
</dbReference>
<evidence type="ECO:0000256" key="3">
    <source>
        <dbReference type="ARBA" id="ARBA00022723"/>
    </source>
</evidence>
<dbReference type="InterPro" id="IPR000086">
    <property type="entry name" value="NUDIX_hydrolase_dom"/>
</dbReference>
<evidence type="ECO:0000313" key="9">
    <source>
        <dbReference type="Proteomes" id="UP000265801"/>
    </source>
</evidence>
<dbReference type="NCBIfam" id="TIGR02705">
    <property type="entry name" value="nudix_YtkD"/>
    <property type="match status" value="1"/>
</dbReference>
<dbReference type="Proteomes" id="UP000265801">
    <property type="component" value="Unassembled WGS sequence"/>
</dbReference>
<sequence>MEKFTDFNGLEVHLELGSPYFPLDPTHVFVVARHQGKWLLTTHSVRGLEFPGGKVEAGETLEEAAKRELFEETGGVSSSLSRIGTYMVKQQTPFAKAIFFADVETVKSKNDYLETDGPLLWDGSFEEVSEDGSFSFVMKDDVLQKTLAYLKEHGYYQ</sequence>
<dbReference type="PROSITE" id="PS00893">
    <property type="entry name" value="NUDIX_BOX"/>
    <property type="match status" value="1"/>
</dbReference>
<reference evidence="8 9" key="1">
    <citation type="submission" date="2018-09" db="EMBL/GenBank/DDBJ databases">
        <title>Bacillus saliacetes sp. nov., isolated from Thai shrimp paste (Ka-pi).</title>
        <authorList>
            <person name="Daroonpunt R."/>
            <person name="Tanasupawat S."/>
            <person name="Yiamsombut S."/>
        </authorList>
    </citation>
    <scope>NUCLEOTIDE SEQUENCE [LARGE SCALE GENOMIC DNA]</scope>
    <source>
        <strain evidence="8 9">SKP7-4</strain>
    </source>
</reference>
<accession>A0A3A1R4W5</accession>
<gene>
    <name evidence="8" type="primary">ytkD</name>
    <name evidence="8" type="ORF">D3H55_07065</name>
</gene>
<dbReference type="InterPro" id="IPR015797">
    <property type="entry name" value="NUDIX_hydrolase-like_dom_sf"/>
</dbReference>
<evidence type="ECO:0000256" key="2">
    <source>
        <dbReference type="ARBA" id="ARBA00005582"/>
    </source>
</evidence>
<dbReference type="InterPro" id="IPR014078">
    <property type="entry name" value="Nudix_YtkD"/>
</dbReference>
<dbReference type="PRINTS" id="PR00502">
    <property type="entry name" value="NUDIXFAMILY"/>
</dbReference>
<comment type="caution">
    <text evidence="8">The sequence shown here is derived from an EMBL/GenBank/DDBJ whole genome shotgun (WGS) entry which is preliminary data.</text>
</comment>
<dbReference type="PANTHER" id="PTHR43758">
    <property type="entry name" value="7,8-DIHYDRO-8-OXOGUANINE TRIPHOSPHATASE"/>
    <property type="match status" value="1"/>
</dbReference>
<feature type="domain" description="Nudix hydrolase" evidence="7">
    <location>
        <begin position="21"/>
        <end position="157"/>
    </location>
</feature>
<comment type="cofactor">
    <cofactor evidence="1">
        <name>Mg(2+)</name>
        <dbReference type="ChEBI" id="CHEBI:18420"/>
    </cofactor>
</comment>
<evidence type="ECO:0000256" key="1">
    <source>
        <dbReference type="ARBA" id="ARBA00001946"/>
    </source>
</evidence>
<keyword evidence="9" id="KW-1185">Reference proteome</keyword>
<proteinExistence type="inferred from homology"/>
<dbReference type="InterPro" id="IPR020084">
    <property type="entry name" value="NUDIX_hydrolase_CS"/>
</dbReference>
<organism evidence="8 9">
    <name type="scientific">Bacillus salacetis</name>
    <dbReference type="NCBI Taxonomy" id="2315464"/>
    <lineage>
        <taxon>Bacteria</taxon>
        <taxon>Bacillati</taxon>
        <taxon>Bacillota</taxon>
        <taxon>Bacilli</taxon>
        <taxon>Bacillales</taxon>
        <taxon>Bacillaceae</taxon>
        <taxon>Bacillus</taxon>
    </lineage>
</organism>
<keyword evidence="3" id="KW-0479">Metal-binding</keyword>
<dbReference type="Pfam" id="PF00293">
    <property type="entry name" value="NUDIX"/>
    <property type="match status" value="1"/>
</dbReference>
<dbReference type="GO" id="GO:0016818">
    <property type="term" value="F:hydrolase activity, acting on acid anhydrides, in phosphorus-containing anhydrides"/>
    <property type="evidence" value="ECO:0007669"/>
    <property type="project" value="TreeGrafter"/>
</dbReference>
<dbReference type="GO" id="GO:0046872">
    <property type="term" value="F:metal ion binding"/>
    <property type="evidence" value="ECO:0007669"/>
    <property type="project" value="UniProtKB-KW"/>
</dbReference>
<dbReference type="EMBL" id="QXIR01000007">
    <property type="protein sequence ID" value="RIW35638.1"/>
    <property type="molecule type" value="Genomic_DNA"/>
</dbReference>
<comment type="similarity">
    <text evidence="2 6">Belongs to the Nudix hydrolase family.</text>
</comment>
<dbReference type="GO" id="GO:0005737">
    <property type="term" value="C:cytoplasm"/>
    <property type="evidence" value="ECO:0007669"/>
    <property type="project" value="TreeGrafter"/>
</dbReference>
<keyword evidence="5" id="KW-0460">Magnesium</keyword>
<protein>
    <submittedName>
        <fullName evidence="8">Nucleoside triphosphatase YtkD</fullName>
    </submittedName>
</protein>